<evidence type="ECO:0000313" key="2">
    <source>
        <dbReference type="Proteomes" id="UP000828390"/>
    </source>
</evidence>
<dbReference type="Proteomes" id="UP000828390">
    <property type="component" value="Unassembled WGS sequence"/>
</dbReference>
<dbReference type="AlphaFoldDB" id="A0A9D4HKU3"/>
<reference evidence="1" key="1">
    <citation type="journal article" date="2019" name="bioRxiv">
        <title>The Genome of the Zebra Mussel, Dreissena polymorpha: A Resource for Invasive Species Research.</title>
        <authorList>
            <person name="McCartney M.A."/>
            <person name="Auch B."/>
            <person name="Kono T."/>
            <person name="Mallez S."/>
            <person name="Zhang Y."/>
            <person name="Obille A."/>
            <person name="Becker A."/>
            <person name="Abrahante J.E."/>
            <person name="Garbe J."/>
            <person name="Badalamenti J.P."/>
            <person name="Herman A."/>
            <person name="Mangelson H."/>
            <person name="Liachko I."/>
            <person name="Sullivan S."/>
            <person name="Sone E.D."/>
            <person name="Koren S."/>
            <person name="Silverstein K.A.T."/>
            <person name="Beckman K.B."/>
            <person name="Gohl D.M."/>
        </authorList>
    </citation>
    <scope>NUCLEOTIDE SEQUENCE</scope>
    <source>
        <strain evidence="1">Duluth1</strain>
        <tissue evidence="1">Whole animal</tissue>
    </source>
</reference>
<protein>
    <submittedName>
        <fullName evidence="1">Uncharacterized protein</fullName>
    </submittedName>
</protein>
<dbReference type="EMBL" id="JAIWYP010000013">
    <property type="protein sequence ID" value="KAH3721143.1"/>
    <property type="molecule type" value="Genomic_DNA"/>
</dbReference>
<gene>
    <name evidence="1" type="ORF">DPMN_064059</name>
</gene>
<comment type="caution">
    <text evidence="1">The sequence shown here is derived from an EMBL/GenBank/DDBJ whole genome shotgun (WGS) entry which is preliminary data.</text>
</comment>
<evidence type="ECO:0000313" key="1">
    <source>
        <dbReference type="EMBL" id="KAH3721143.1"/>
    </source>
</evidence>
<name>A0A9D4HKU3_DREPO</name>
<keyword evidence="2" id="KW-1185">Reference proteome</keyword>
<accession>A0A9D4HKU3</accession>
<proteinExistence type="predicted"/>
<dbReference type="InterPro" id="IPR032675">
    <property type="entry name" value="LRR_dom_sf"/>
</dbReference>
<sequence>MVSLQAVNVFGMLREGPLEVLKSNMPRIEVNRFQFSEVARPTTGIRRTSIWGIRVRDNAV</sequence>
<organism evidence="1 2">
    <name type="scientific">Dreissena polymorpha</name>
    <name type="common">Zebra mussel</name>
    <name type="synonym">Mytilus polymorpha</name>
    <dbReference type="NCBI Taxonomy" id="45954"/>
    <lineage>
        <taxon>Eukaryota</taxon>
        <taxon>Metazoa</taxon>
        <taxon>Spiralia</taxon>
        <taxon>Lophotrochozoa</taxon>
        <taxon>Mollusca</taxon>
        <taxon>Bivalvia</taxon>
        <taxon>Autobranchia</taxon>
        <taxon>Heteroconchia</taxon>
        <taxon>Euheterodonta</taxon>
        <taxon>Imparidentia</taxon>
        <taxon>Neoheterodontei</taxon>
        <taxon>Myida</taxon>
        <taxon>Dreissenoidea</taxon>
        <taxon>Dreissenidae</taxon>
        <taxon>Dreissena</taxon>
    </lineage>
</organism>
<reference evidence="1" key="2">
    <citation type="submission" date="2020-11" db="EMBL/GenBank/DDBJ databases">
        <authorList>
            <person name="McCartney M.A."/>
            <person name="Auch B."/>
            <person name="Kono T."/>
            <person name="Mallez S."/>
            <person name="Becker A."/>
            <person name="Gohl D.M."/>
            <person name="Silverstein K.A.T."/>
            <person name="Koren S."/>
            <person name="Bechman K.B."/>
            <person name="Herman A."/>
            <person name="Abrahante J.E."/>
            <person name="Garbe J."/>
        </authorList>
    </citation>
    <scope>NUCLEOTIDE SEQUENCE</scope>
    <source>
        <strain evidence="1">Duluth1</strain>
        <tissue evidence="1">Whole animal</tissue>
    </source>
</reference>
<dbReference type="Gene3D" id="3.80.10.10">
    <property type="entry name" value="Ribonuclease Inhibitor"/>
    <property type="match status" value="1"/>
</dbReference>